<name>K1KYN5_CECL9</name>
<reference evidence="1 2" key="1">
    <citation type="journal article" date="2012" name="J. Bacteriol.">
        <title>Draft Genome Sequence of Cecembia lonarensis Strain LW9T, Isolated from Lonar Lake, a Haloalkaline Lake in India.</title>
        <authorList>
            <person name="Shivaji S."/>
            <person name="Ara S."/>
            <person name="Singh A."/>
            <person name="Pinnaka A.K."/>
        </authorList>
    </citation>
    <scope>NUCLEOTIDE SEQUENCE [LARGE SCALE GENOMIC DNA]</scope>
    <source>
        <strain evidence="1 2">LW9</strain>
    </source>
</reference>
<keyword evidence="2" id="KW-1185">Reference proteome</keyword>
<protein>
    <submittedName>
        <fullName evidence="1">Uncharacterized protein</fullName>
    </submittedName>
</protein>
<dbReference type="AlphaFoldDB" id="K1KYN5"/>
<evidence type="ECO:0000313" key="1">
    <source>
        <dbReference type="EMBL" id="EKB47611.1"/>
    </source>
</evidence>
<evidence type="ECO:0000313" key="2">
    <source>
        <dbReference type="Proteomes" id="UP000004478"/>
    </source>
</evidence>
<dbReference type="OrthoDB" id="1356376at2"/>
<comment type="caution">
    <text evidence="1">The sequence shown here is derived from an EMBL/GenBank/DDBJ whole genome shotgun (WGS) entry which is preliminary data.</text>
</comment>
<dbReference type="Proteomes" id="UP000004478">
    <property type="component" value="Unassembled WGS sequence"/>
</dbReference>
<dbReference type="EMBL" id="AMGM01000107">
    <property type="protein sequence ID" value="EKB47611.1"/>
    <property type="molecule type" value="Genomic_DNA"/>
</dbReference>
<dbReference type="RefSeq" id="WP_009186784.1">
    <property type="nucleotide sequence ID" value="NZ_AMGM01000107.1"/>
</dbReference>
<accession>K1KYN5</accession>
<gene>
    <name evidence="1" type="ORF">B879_03770</name>
</gene>
<sequence>MTIDHFELMVLIESSWNPGTILRYSIIKKSIDTWFFDLNRDQAKAVYNYFNTYRFTKEKSIFSNEIQDIFFHRFDPSNQYDILVKNEGKKETLKAFRYKNSYWVSSDTRINEDYILLINKV</sequence>
<organism evidence="1 2">
    <name type="scientific">Cecembia lonarensis (strain CCUG 58316 / KCTC 22772 / LW9)</name>
    <dbReference type="NCBI Taxonomy" id="1225176"/>
    <lineage>
        <taxon>Bacteria</taxon>
        <taxon>Pseudomonadati</taxon>
        <taxon>Bacteroidota</taxon>
        <taxon>Cytophagia</taxon>
        <taxon>Cytophagales</taxon>
        <taxon>Cyclobacteriaceae</taxon>
        <taxon>Cecembia</taxon>
    </lineage>
</organism>
<proteinExistence type="predicted"/>